<geneLocation type="plasmid" evidence="2">
    <name>p229813-KPC</name>
</geneLocation>
<dbReference type="AlphaFoldDB" id="A0A6B8DJ22"/>
<dbReference type="SUPFAM" id="SSF52540">
    <property type="entry name" value="P-loop containing nucleoside triphosphate hydrolases"/>
    <property type="match status" value="1"/>
</dbReference>
<dbReference type="Gene3D" id="1.10.8.730">
    <property type="match status" value="1"/>
</dbReference>
<feature type="domain" description="TraG P-loop" evidence="1">
    <location>
        <begin position="466"/>
        <end position="756"/>
    </location>
</feature>
<dbReference type="NCBIfam" id="TIGR02746">
    <property type="entry name" value="TraC-F-type"/>
    <property type="match status" value="1"/>
</dbReference>
<evidence type="ECO:0000259" key="1">
    <source>
        <dbReference type="Pfam" id="PF19044"/>
    </source>
</evidence>
<dbReference type="PANTHER" id="PTHR38467:SF1">
    <property type="entry name" value="CONJUGATIVE TRANSFER: ASSEMBLY"/>
    <property type="match status" value="1"/>
</dbReference>
<name>A0A6B8DJ22_MORMO</name>
<dbReference type="Gene3D" id="3.40.50.300">
    <property type="entry name" value="P-loop containing nucleotide triphosphate hydrolases"/>
    <property type="match status" value="1"/>
</dbReference>
<dbReference type="Pfam" id="PF19044">
    <property type="entry name" value="P-loop_TraG"/>
    <property type="match status" value="1"/>
</dbReference>
<dbReference type="EMBL" id="MN310368">
    <property type="protein sequence ID" value="QGJ79984.1"/>
    <property type="molecule type" value="Genomic_DNA"/>
</dbReference>
<proteinExistence type="predicted"/>
<dbReference type="InterPro" id="IPR027417">
    <property type="entry name" value="P-loop_NTPase"/>
</dbReference>
<dbReference type="InterPro" id="IPR014117">
    <property type="entry name" value="TraC-F-type"/>
</dbReference>
<dbReference type="RefSeq" id="WP_205448077.1">
    <property type="nucleotide sequence ID" value="NZ_CP070522.1"/>
</dbReference>
<keyword evidence="2" id="KW-0614">Plasmid</keyword>
<dbReference type="Pfam" id="PF11130">
    <property type="entry name" value="TraC_F_IV"/>
    <property type="match status" value="1"/>
</dbReference>
<organism evidence="2">
    <name type="scientific">Morganella morganii</name>
    <name type="common">Proteus morganii</name>
    <dbReference type="NCBI Taxonomy" id="582"/>
    <lineage>
        <taxon>Bacteria</taxon>
        <taxon>Pseudomonadati</taxon>
        <taxon>Pseudomonadota</taxon>
        <taxon>Gammaproteobacteria</taxon>
        <taxon>Enterobacterales</taxon>
        <taxon>Morganellaceae</taxon>
        <taxon>Morganella</taxon>
    </lineage>
</organism>
<protein>
    <submittedName>
        <fullName evidence="2">IncF plasmid conjugative transfer pilus assembly protein TraC</fullName>
    </submittedName>
</protein>
<dbReference type="PANTHER" id="PTHR38467">
    <property type="match status" value="1"/>
</dbReference>
<reference evidence="2" key="1">
    <citation type="submission" date="2019-08" db="EMBL/GenBank/DDBJ databases">
        <authorList>
            <person name="Zhou D."/>
        </authorList>
    </citation>
    <scope>NUCLEOTIDE SEQUENCE</scope>
    <source>
        <strain evidence="2">1712229813</strain>
        <plasmid evidence="2">p229813-KPC</plasmid>
    </source>
</reference>
<sequence>MKLSDFNVVKIISDLLGEKDTSNETAEFLKELDYPHISDLLPVVGYDKDSGIFYNRNSLGFIIEAQPLIGANEQIVEGLDRILQNNIPRDHPLQIILLGSQAVKEQLEYGLQNFSWKGHRAEECNNLTRSFYLDAAQNNFKNNADHPLTLRDYRLFFAYSIPVKNANDVSLMKVKETRRSLISSLNSNSIHCQEMNINRFCALVREIVNFQYGKLSEYSDEYITDKYLNKQLVNSGTKYLVKHDYIEITTNNIRGEMRKSRSVSMHLDSNPHEHYLWQNGNLLADLMNPDRGISYPFIFNMTISTADQLKSNGEANRKFWDLEKKANSSFAKFIPSTVREFEEWKNLRTNLQTGNTALSQYHLGIRFFCPDDDDLMSKETEKINKSFESQGLKIVRSDFMQMRGFLASVPFAVTDNPKLWKDFITTGSVLRAETFQAVNLLPIIADNKLSRSGIVLPSYRNQIAFLDLFDESLPNTNFNWFESGTSGAGKSVVSQAIARQVLDRNGILSIFDIGDSYKAFCQSMGGTYINGSTLRFNPFANITDIAMSAERVRDQLSILASPNGMLDEVHETLILDAITEQFPEYQQGMRIDHVVDYLKKHRNRIHDQQATRITDRIDEIVLLLTKYTTKGIYGEFFNSDEPTLRDDMQFVVTELGDLRSNGNLLMAVLFTLMIWSENMMYRTERSVRKMNIIDEGWKLLSASNDKIRTFIEEGYRTARRHNGSYGTVTQSINDKNLSTAALASYNNSSFKFTLMQDAKSFQAFKNEEPNAFSEMEFELISKFPPARQAGYSSLLVNVGEYSSFHRLLLDPLTNALFSSKGDDFTYREKRLKEGADIKDILFEMSERDNGDLVRYLRSKRYE</sequence>
<evidence type="ECO:0000313" key="2">
    <source>
        <dbReference type="EMBL" id="QGJ79984.1"/>
    </source>
</evidence>
<dbReference type="InterPro" id="IPR053155">
    <property type="entry name" value="F-pilin_assembly_TraC"/>
</dbReference>
<dbReference type="InterPro" id="IPR043964">
    <property type="entry name" value="P-loop_TraG"/>
</dbReference>
<dbReference type="InterPro" id="IPR025955">
    <property type="entry name" value="TraC/Conjuga_ATPase"/>
</dbReference>
<accession>A0A6B8DJ22</accession>